<dbReference type="InterPro" id="IPR013083">
    <property type="entry name" value="Znf_RING/FYVE/PHD"/>
</dbReference>
<feature type="compositionally biased region" description="Polar residues" evidence="19">
    <location>
        <begin position="400"/>
        <end position="416"/>
    </location>
</feature>
<comment type="caution">
    <text evidence="23">The sequence shown here is derived from an EMBL/GenBank/DDBJ whole genome shotgun (WGS) entry which is preliminary data.</text>
</comment>
<name>A0AAD9WAP9_PHOAM</name>
<dbReference type="InterPro" id="IPR003034">
    <property type="entry name" value="SAP_dom"/>
</dbReference>
<keyword evidence="11 18" id="KW-0833">Ubl conjugation pathway</keyword>
<keyword evidence="10 16" id="KW-0863">Zinc-finger</keyword>
<evidence type="ECO:0000256" key="17">
    <source>
        <dbReference type="PROSITE-ProRule" id="PRU01256"/>
    </source>
</evidence>
<keyword evidence="15 18" id="KW-0539">Nucleus</keyword>
<dbReference type="PROSITE" id="PS00518">
    <property type="entry name" value="ZF_RING_1"/>
    <property type="match status" value="1"/>
</dbReference>
<dbReference type="InterPro" id="IPR017907">
    <property type="entry name" value="Znf_RING_CS"/>
</dbReference>
<evidence type="ECO:0000256" key="10">
    <source>
        <dbReference type="ARBA" id="ARBA00022771"/>
    </source>
</evidence>
<evidence type="ECO:0000256" key="16">
    <source>
        <dbReference type="PROSITE-ProRule" id="PRU00175"/>
    </source>
</evidence>
<dbReference type="PROSITE" id="PS50089">
    <property type="entry name" value="ZF_RING_2"/>
    <property type="match status" value="1"/>
</dbReference>
<comment type="pathway">
    <text evidence="3 18">Protein modification; protein ubiquitination.</text>
</comment>
<evidence type="ECO:0000313" key="24">
    <source>
        <dbReference type="Proteomes" id="UP001265746"/>
    </source>
</evidence>
<dbReference type="InterPro" id="IPR001841">
    <property type="entry name" value="Znf_RING"/>
</dbReference>
<feature type="compositionally biased region" description="Basic and acidic residues" evidence="19">
    <location>
        <begin position="355"/>
        <end position="364"/>
    </location>
</feature>
<feature type="region of interest" description="Disordered" evidence="19">
    <location>
        <begin position="351"/>
        <end position="456"/>
    </location>
</feature>
<dbReference type="EC" id="2.3.2.27" evidence="5 18"/>
<dbReference type="PROSITE" id="PS51908">
    <property type="entry name" value="ZF_UBZ4"/>
    <property type="match status" value="1"/>
</dbReference>
<evidence type="ECO:0000256" key="11">
    <source>
        <dbReference type="ARBA" id="ARBA00022786"/>
    </source>
</evidence>
<proteinExistence type="inferred from homology"/>
<evidence type="ECO:0000256" key="9">
    <source>
        <dbReference type="ARBA" id="ARBA00022763"/>
    </source>
</evidence>
<evidence type="ECO:0000313" key="23">
    <source>
        <dbReference type="EMBL" id="KAK2614464.1"/>
    </source>
</evidence>
<evidence type="ECO:0000256" key="19">
    <source>
        <dbReference type="SAM" id="MobiDB-lite"/>
    </source>
</evidence>
<keyword evidence="24" id="KW-1185">Reference proteome</keyword>
<evidence type="ECO:0000259" key="20">
    <source>
        <dbReference type="PROSITE" id="PS50089"/>
    </source>
</evidence>
<dbReference type="EMBL" id="JAUJFL010000001">
    <property type="protein sequence ID" value="KAK2614464.1"/>
    <property type="molecule type" value="Genomic_DNA"/>
</dbReference>
<dbReference type="SMART" id="SM00184">
    <property type="entry name" value="RING"/>
    <property type="match status" value="1"/>
</dbReference>
<accession>A0AAD9WAP9</accession>
<gene>
    <name evidence="23" type="ORF">N8I77_001286</name>
</gene>
<dbReference type="GO" id="GO:0006281">
    <property type="term" value="P:DNA repair"/>
    <property type="evidence" value="ECO:0007669"/>
    <property type="project" value="UniProtKB-KW"/>
</dbReference>
<evidence type="ECO:0000256" key="8">
    <source>
        <dbReference type="ARBA" id="ARBA00022723"/>
    </source>
</evidence>
<comment type="function">
    <text evidence="18">E3 RING-finger protein, member of the UBC2/RAD6 epistasis group. Associates to the E2 ubiquitin conjugating enzyme UBC2/RAD6 to form the UBC2-RAD18 ubiquitin ligase complex involved in postreplicative repair (PRR) of damaged DNA.</text>
</comment>
<comment type="catalytic activity">
    <reaction evidence="1 18">
        <text>S-ubiquitinyl-[E2 ubiquitin-conjugating enzyme]-L-cysteine + [acceptor protein]-L-lysine = [E2 ubiquitin-conjugating enzyme]-L-cysteine + N(6)-ubiquitinyl-[acceptor protein]-L-lysine.</text>
        <dbReference type="EC" id="2.3.2.27"/>
    </reaction>
</comment>
<keyword evidence="12 18" id="KW-0862">Zinc</keyword>
<evidence type="ECO:0000256" key="4">
    <source>
        <dbReference type="ARBA" id="ARBA00009506"/>
    </source>
</evidence>
<dbReference type="SMART" id="SM00513">
    <property type="entry name" value="SAP"/>
    <property type="match status" value="1"/>
</dbReference>
<dbReference type="Gene3D" id="3.30.40.10">
    <property type="entry name" value="Zinc/RING finger domain, C3HC4 (zinc finger)"/>
    <property type="match status" value="1"/>
</dbReference>
<dbReference type="InterPro" id="IPR004580">
    <property type="entry name" value="Rad18_fungi"/>
</dbReference>
<feature type="compositionally biased region" description="Polar residues" evidence="19">
    <location>
        <begin position="365"/>
        <end position="380"/>
    </location>
</feature>
<dbReference type="GO" id="GO:0006301">
    <property type="term" value="P:DNA damage tolerance"/>
    <property type="evidence" value="ECO:0007669"/>
    <property type="project" value="InterPro"/>
</dbReference>
<evidence type="ECO:0000256" key="5">
    <source>
        <dbReference type="ARBA" id="ARBA00012483"/>
    </source>
</evidence>
<feature type="domain" description="UBZ4-type" evidence="22">
    <location>
        <begin position="181"/>
        <end position="209"/>
    </location>
</feature>
<dbReference type="GO" id="GO:0008270">
    <property type="term" value="F:zinc ion binding"/>
    <property type="evidence" value="ECO:0007669"/>
    <property type="project" value="UniProtKB-KW"/>
</dbReference>
<feature type="region of interest" description="Disordered" evidence="19">
    <location>
        <begin position="200"/>
        <end position="234"/>
    </location>
</feature>
<evidence type="ECO:0000256" key="7">
    <source>
        <dbReference type="ARBA" id="ARBA00022679"/>
    </source>
</evidence>
<comment type="similarity">
    <text evidence="4 18">Belongs to the RAD18 family.</text>
</comment>
<evidence type="ECO:0000256" key="14">
    <source>
        <dbReference type="ARBA" id="ARBA00023204"/>
    </source>
</evidence>
<evidence type="ECO:0000256" key="1">
    <source>
        <dbReference type="ARBA" id="ARBA00000900"/>
    </source>
</evidence>
<dbReference type="SUPFAM" id="SSF57850">
    <property type="entry name" value="RING/U-box"/>
    <property type="match status" value="1"/>
</dbReference>
<feature type="domain" description="RING-type" evidence="20">
    <location>
        <begin position="40"/>
        <end position="78"/>
    </location>
</feature>
<keyword evidence="14 17" id="KW-0234">DNA repair</keyword>
<evidence type="ECO:0000256" key="3">
    <source>
        <dbReference type="ARBA" id="ARBA00004906"/>
    </source>
</evidence>
<feature type="region of interest" description="Disordered" evidence="19">
    <location>
        <begin position="123"/>
        <end position="157"/>
    </location>
</feature>
<feature type="domain" description="SAP" evidence="21">
    <location>
        <begin position="244"/>
        <end position="278"/>
    </location>
</feature>
<dbReference type="Proteomes" id="UP001265746">
    <property type="component" value="Unassembled WGS sequence"/>
</dbReference>
<dbReference type="GO" id="GO:0006513">
    <property type="term" value="P:protein monoubiquitination"/>
    <property type="evidence" value="ECO:0007669"/>
    <property type="project" value="InterPro"/>
</dbReference>
<dbReference type="PANTHER" id="PTHR14134">
    <property type="entry name" value="E3 UBIQUITIN-PROTEIN LIGASE RAD18"/>
    <property type="match status" value="1"/>
</dbReference>
<dbReference type="Pfam" id="PF13923">
    <property type="entry name" value="zf-C3HC4_2"/>
    <property type="match status" value="1"/>
</dbReference>
<evidence type="ECO:0000256" key="2">
    <source>
        <dbReference type="ARBA" id="ARBA00004123"/>
    </source>
</evidence>
<dbReference type="GO" id="GO:0061630">
    <property type="term" value="F:ubiquitin protein ligase activity"/>
    <property type="evidence" value="ECO:0007669"/>
    <property type="project" value="UniProtKB-UniRule"/>
</dbReference>
<evidence type="ECO:0000256" key="15">
    <source>
        <dbReference type="ARBA" id="ARBA00023242"/>
    </source>
</evidence>
<dbReference type="GO" id="GO:0005634">
    <property type="term" value="C:nucleus"/>
    <property type="evidence" value="ECO:0007669"/>
    <property type="project" value="UniProtKB-SubCell"/>
</dbReference>
<sequence length="456" mass="50483">MDARIAGNATKDDGFDVSDPTDWLATPLASLMPVEQSLRCHVCKDFYNSPMVTSCCHTFCSLCIRRALASDGKCPLCRATDQESRLRGNWAIREAVESFSRGREAMLRLVREPQALATDAPIRTSKRKAGDGTNEGAKRTRMSTRSSSARATETTSAMMKEMGVPEVEEIEAEEYTPDDGLVACPICSWRMKPEKVDRHLDTDCPGEPRPQPSESKPKNIGFGNIRPAVNTSNKPQERLSSLNYSLMKDAALRKRLLDIGISSWGSRQLLEKRHKEWVMIWNANCDSARPKAKSELLRDLDTWERTQGGSAPSNSHSANLGAQIKDKEFDGVGWSAKHSDSFKDLIANARKTRRKAEETTRESSQESPGQSLAISDINSEQRPDAIGNSQSRAEDHTIRSSDTIVDQSIMSSQIAADQSPRKLPEDRVPRLLSEDRPLSSDMDVVTSSGTARTIAQ</sequence>
<dbReference type="GO" id="GO:0097505">
    <property type="term" value="C:Rad6-Rad18 complex"/>
    <property type="evidence" value="ECO:0007669"/>
    <property type="project" value="TreeGrafter"/>
</dbReference>
<comment type="subcellular location">
    <subcellularLocation>
        <location evidence="2 18">Nucleus</location>
    </subcellularLocation>
</comment>
<reference evidence="23" key="1">
    <citation type="submission" date="2023-06" db="EMBL/GenBank/DDBJ databases">
        <authorList>
            <person name="Noh H."/>
        </authorList>
    </citation>
    <scope>NUCLEOTIDE SEQUENCE</scope>
    <source>
        <strain evidence="23">DUCC20226</strain>
    </source>
</reference>
<comment type="subunit">
    <text evidence="18">Interacts with E2 UBC2, forming a complex with ubiquitin ligase activity.</text>
</comment>
<dbReference type="InterPro" id="IPR039577">
    <property type="entry name" value="Rad18"/>
</dbReference>
<dbReference type="SMART" id="SM00734">
    <property type="entry name" value="ZnF_Rad18"/>
    <property type="match status" value="1"/>
</dbReference>
<dbReference type="InterPro" id="IPR006642">
    <property type="entry name" value="Rad18_UBZ4"/>
</dbReference>
<keyword evidence="7 18" id="KW-0808">Transferase</keyword>
<dbReference type="GO" id="GO:0003697">
    <property type="term" value="F:single-stranded DNA binding"/>
    <property type="evidence" value="ECO:0007669"/>
    <property type="project" value="UniProtKB-UniRule"/>
</dbReference>
<evidence type="ECO:0000259" key="21">
    <source>
        <dbReference type="PROSITE" id="PS50800"/>
    </source>
</evidence>
<feature type="compositionally biased region" description="Polar residues" evidence="19">
    <location>
        <begin position="445"/>
        <end position="456"/>
    </location>
</feature>
<organism evidence="23 24">
    <name type="scientific">Phomopsis amygdali</name>
    <name type="common">Fusicoccum amygdali</name>
    <dbReference type="NCBI Taxonomy" id="1214568"/>
    <lineage>
        <taxon>Eukaryota</taxon>
        <taxon>Fungi</taxon>
        <taxon>Dikarya</taxon>
        <taxon>Ascomycota</taxon>
        <taxon>Pezizomycotina</taxon>
        <taxon>Sordariomycetes</taxon>
        <taxon>Sordariomycetidae</taxon>
        <taxon>Diaporthales</taxon>
        <taxon>Diaporthaceae</taxon>
        <taxon>Diaporthe</taxon>
    </lineage>
</organism>
<dbReference type="AlphaFoldDB" id="A0AAD9WAP9"/>
<evidence type="ECO:0000256" key="18">
    <source>
        <dbReference type="RuleBase" id="RU368093"/>
    </source>
</evidence>
<keyword evidence="13 18" id="KW-0238">DNA-binding</keyword>
<dbReference type="PROSITE" id="PS50800">
    <property type="entry name" value="SAP"/>
    <property type="match status" value="1"/>
</dbReference>
<feature type="compositionally biased region" description="Basic and acidic residues" evidence="19">
    <location>
        <begin position="419"/>
        <end position="438"/>
    </location>
</feature>
<evidence type="ECO:0000259" key="22">
    <source>
        <dbReference type="PROSITE" id="PS51908"/>
    </source>
</evidence>
<keyword evidence="9 17" id="KW-0227">DNA damage</keyword>
<evidence type="ECO:0000256" key="6">
    <source>
        <dbReference type="ARBA" id="ARBA00015551"/>
    </source>
</evidence>
<protein>
    <recommendedName>
        <fullName evidence="6 18">Postreplication repair E3 ubiquitin-protein ligase RAD18</fullName>
        <ecNumber evidence="5 18">2.3.2.27</ecNumber>
    </recommendedName>
    <alternativeName>
        <fullName evidence="18">RING-type E3 ubiquitin transferase RAD18</fullName>
    </alternativeName>
</protein>
<dbReference type="FunFam" id="3.30.40.10:FF:000172">
    <property type="entry name" value="E3 ubiquitin-protein ligase RAD18"/>
    <property type="match status" value="1"/>
</dbReference>
<evidence type="ECO:0000256" key="12">
    <source>
        <dbReference type="ARBA" id="ARBA00022833"/>
    </source>
</evidence>
<keyword evidence="8 18" id="KW-0479">Metal-binding</keyword>
<evidence type="ECO:0000256" key="13">
    <source>
        <dbReference type="ARBA" id="ARBA00023125"/>
    </source>
</evidence>
<dbReference type="PANTHER" id="PTHR14134:SF2">
    <property type="entry name" value="E3 UBIQUITIN-PROTEIN LIGASE RAD18"/>
    <property type="match status" value="1"/>
</dbReference>
<dbReference type="NCBIfam" id="TIGR00599">
    <property type="entry name" value="rad18"/>
    <property type="match status" value="1"/>
</dbReference>
<feature type="compositionally biased region" description="Low complexity" evidence="19">
    <location>
        <begin position="143"/>
        <end position="157"/>
    </location>
</feature>